<sequence length="256" mass="30358">MKNRFLVYFLAIFTFFSCKNQQEEISDNSFYQANYEFSNKVLNRYKREYYLKIEEQPSRKIDELNQLDSRFQLLISNIDKAISNKDSNLEEITSEYNKILNAIPKIVNNRKDYLSSEFKPIKSNSNELNLNYIKNRLSIAMTYAFEYANRTTYASDKLITAKINSYSSKIGDNGIKVSLTSNLELYKIKNRHIIVNKIEFNGREKKVEYTLKERYSFVDFEFDSLQKGTYRINGIFRFYEGNKKIDIPINEVFTVK</sequence>
<organism evidence="1 2">
    <name type="scientific">Psychroserpens ponticola</name>
    <dbReference type="NCBI Taxonomy" id="2932268"/>
    <lineage>
        <taxon>Bacteria</taxon>
        <taxon>Pseudomonadati</taxon>
        <taxon>Bacteroidota</taxon>
        <taxon>Flavobacteriia</taxon>
        <taxon>Flavobacteriales</taxon>
        <taxon>Flavobacteriaceae</taxon>
        <taxon>Psychroserpens</taxon>
    </lineage>
</organism>
<reference evidence="1 2" key="1">
    <citation type="submission" date="2023-01" db="EMBL/GenBank/DDBJ databases">
        <title>Psychroserpens ponticola sp. nov., isolated from seawater.</title>
        <authorList>
            <person name="Kristyanto S."/>
            <person name="Jung J."/>
            <person name="Kim J.M."/>
            <person name="Jeon C.O."/>
        </authorList>
    </citation>
    <scope>NUCLEOTIDE SEQUENCE [LARGE SCALE GENOMIC DNA]</scope>
    <source>
        <strain evidence="1 2">MSW6</strain>
    </source>
</reference>
<proteinExistence type="predicted"/>
<name>A0ABY7S6H4_9FLAO</name>
<evidence type="ECO:0008006" key="3">
    <source>
        <dbReference type="Google" id="ProtNLM"/>
    </source>
</evidence>
<keyword evidence="2" id="KW-1185">Reference proteome</keyword>
<dbReference type="EMBL" id="CP116221">
    <property type="protein sequence ID" value="WCO03495.1"/>
    <property type="molecule type" value="Genomic_DNA"/>
</dbReference>
<protein>
    <recommendedName>
        <fullName evidence="3">Gliding motility-associated protein GldM N-terminal domain-containing protein</fullName>
    </recommendedName>
</protein>
<evidence type="ECO:0000313" key="1">
    <source>
        <dbReference type="EMBL" id="WCO03495.1"/>
    </source>
</evidence>
<gene>
    <name evidence="1" type="ORF">MUN68_008295</name>
</gene>
<accession>A0ABY7S6H4</accession>
<dbReference type="PROSITE" id="PS51257">
    <property type="entry name" value="PROKAR_LIPOPROTEIN"/>
    <property type="match status" value="1"/>
</dbReference>
<evidence type="ECO:0000313" key="2">
    <source>
        <dbReference type="Proteomes" id="UP001202717"/>
    </source>
</evidence>
<dbReference type="RefSeq" id="WP_249997385.1">
    <property type="nucleotide sequence ID" value="NZ_CP116221.1"/>
</dbReference>
<dbReference type="Proteomes" id="UP001202717">
    <property type="component" value="Chromosome"/>
</dbReference>